<keyword evidence="1" id="KW-0961">Cell wall biogenesis/degradation</keyword>
<dbReference type="GO" id="GO:0005737">
    <property type="term" value="C:cytoplasm"/>
    <property type="evidence" value="ECO:0007669"/>
    <property type="project" value="UniProtKB-UniRule"/>
</dbReference>
<comment type="catalytic activity">
    <reaction evidence="1">
        <text>UDP-N-acetyl-alpha-D-muramoyl-L-alanyl-L-glutamate + ATP + H2O = UDP-N-acetyl-alpha-D-muramoyl-L-alanyl-D-glutamate + AMP + diphosphate + H(+)</text>
        <dbReference type="Rhea" id="RHEA:58812"/>
        <dbReference type="ChEBI" id="CHEBI:15377"/>
        <dbReference type="ChEBI" id="CHEBI:15378"/>
        <dbReference type="ChEBI" id="CHEBI:30616"/>
        <dbReference type="ChEBI" id="CHEBI:33019"/>
        <dbReference type="ChEBI" id="CHEBI:83900"/>
        <dbReference type="ChEBI" id="CHEBI:142725"/>
        <dbReference type="ChEBI" id="CHEBI:456215"/>
        <dbReference type="EC" id="5.1.1.23"/>
    </reaction>
</comment>
<dbReference type="GO" id="GO:0071555">
    <property type="term" value="P:cell wall organization"/>
    <property type="evidence" value="ECO:0007669"/>
    <property type="project" value="UniProtKB-KW"/>
</dbReference>
<keyword evidence="1" id="KW-0413">Isomerase</keyword>
<dbReference type="Proteomes" id="UP000176850">
    <property type="component" value="Unassembled WGS sequence"/>
</dbReference>
<evidence type="ECO:0000259" key="2">
    <source>
        <dbReference type="Pfam" id="PF26298"/>
    </source>
</evidence>
<dbReference type="InterPro" id="IPR058741">
    <property type="entry name" value="MurL_C"/>
</dbReference>
<accession>A0A1F7GK30</accession>
<keyword evidence="1" id="KW-0131">Cell cycle</keyword>
<dbReference type="AlphaFoldDB" id="A0A1F7GK30"/>
<dbReference type="HAMAP" id="MF_02209">
    <property type="entry name" value="MurL"/>
    <property type="match status" value="1"/>
</dbReference>
<dbReference type="UniPathway" id="UPA00219"/>
<dbReference type="GO" id="GO:0016855">
    <property type="term" value="F:racemase and epimerase activity, acting on amino acids and derivatives"/>
    <property type="evidence" value="ECO:0007669"/>
    <property type="project" value="UniProtKB-UniRule"/>
</dbReference>
<keyword evidence="1" id="KW-0133">Cell shape</keyword>
<evidence type="ECO:0000313" key="5">
    <source>
        <dbReference type="Proteomes" id="UP000176850"/>
    </source>
</evidence>
<feature type="domain" description="MurL C-terminal" evidence="2">
    <location>
        <begin position="312"/>
        <end position="420"/>
    </location>
</feature>
<comment type="similarity">
    <text evidence="1">Belongs to the MurL family.</text>
</comment>
<dbReference type="GO" id="GO:0051301">
    <property type="term" value="P:cell division"/>
    <property type="evidence" value="ECO:0007669"/>
    <property type="project" value="UniProtKB-KW"/>
</dbReference>
<evidence type="ECO:0000256" key="1">
    <source>
        <dbReference type="HAMAP-Rule" id="MF_02209"/>
    </source>
</evidence>
<keyword evidence="1" id="KW-0132">Cell division</keyword>
<dbReference type="InterPro" id="IPR043689">
    <property type="entry name" value="MurL"/>
</dbReference>
<protein>
    <recommendedName>
        <fullName evidence="1">UDP-N-acetyl-alpha-D-muramoyl-L-alanyl-L-glutamate epimerase</fullName>
        <ecNumber evidence="1">5.1.1.23</ecNumber>
    </recommendedName>
    <alternativeName>
        <fullName evidence="1">UDP-MurNAc-L-Ala-L-Glu epimerase</fullName>
    </alternativeName>
</protein>
<proteinExistence type="inferred from homology"/>
<comment type="function">
    <text evidence="1">Cell wall formation. Catalyzes epimerization of the terminal L-glutamate in UDP-N-acetyl-alpha-D-muramoyl-L-alanyl-L-glutamate.</text>
</comment>
<dbReference type="Pfam" id="PF26298">
    <property type="entry name" value="MurL_epimerase_C"/>
    <property type="match status" value="1"/>
</dbReference>
<dbReference type="Pfam" id="PF26299">
    <property type="entry name" value="MurL_N"/>
    <property type="match status" value="1"/>
</dbReference>
<feature type="domain" description="MurL N-terminal" evidence="3">
    <location>
        <begin position="3"/>
        <end position="289"/>
    </location>
</feature>
<evidence type="ECO:0000313" key="4">
    <source>
        <dbReference type="EMBL" id="OGK19298.1"/>
    </source>
</evidence>
<dbReference type="GO" id="GO:0009252">
    <property type="term" value="P:peptidoglycan biosynthetic process"/>
    <property type="evidence" value="ECO:0007669"/>
    <property type="project" value="UniProtKB-UniRule"/>
</dbReference>
<reference evidence="4 5" key="1">
    <citation type="journal article" date="2016" name="Nat. Commun.">
        <title>Thousands of microbial genomes shed light on interconnected biogeochemical processes in an aquifer system.</title>
        <authorList>
            <person name="Anantharaman K."/>
            <person name="Brown C.T."/>
            <person name="Hug L.A."/>
            <person name="Sharon I."/>
            <person name="Castelle C.J."/>
            <person name="Probst A.J."/>
            <person name="Thomas B.C."/>
            <person name="Singh A."/>
            <person name="Wilkins M.J."/>
            <person name="Karaoz U."/>
            <person name="Brodie E.L."/>
            <person name="Williams K.H."/>
            <person name="Hubbard S.S."/>
            <person name="Banfield J.F."/>
        </authorList>
    </citation>
    <scope>NUCLEOTIDE SEQUENCE [LARGE SCALE GENOMIC DNA]</scope>
</reference>
<gene>
    <name evidence="1" type="primary">murL</name>
    <name evidence="4" type="ORF">A2799_00515</name>
</gene>
<dbReference type="InterPro" id="IPR058740">
    <property type="entry name" value="MurL_N"/>
</dbReference>
<dbReference type="EMBL" id="MFZH01000013">
    <property type="protein sequence ID" value="OGK19298.1"/>
    <property type="molecule type" value="Genomic_DNA"/>
</dbReference>
<comment type="caution">
    <text evidence="4">The sequence shown here is derived from an EMBL/GenBank/DDBJ whole genome shotgun (WGS) entry which is preliminary data.</text>
</comment>
<sequence>MQKATIFEFSSINPHFTEAYVAFEYTVHFEDSSSTQFVEKLQFHSPVSVPSEKTKAVEYALQAIHLILGISYYKLYCPKEIRIVGYSLGLEQAEFWNTVYTKGLGEFFYKNNIDFRGLVKFPTRGGEEGIGRSGGAEEKRSRGEEEKALILHGGGKDSIVSVEMMKSTQIPFHLFALNPTRIQEDVANVMQKEIKSIKRELDPKLSTLTEVYQGHIPISVIYAFTALLYGLLFDYTYIIASNEASSSYGSVEYLGMEVNHQWSKSLEFENLLREYVSTFISTEIEYFSLLRPYHEIEIAKKFAAYPKYFTHFSSSNHNFTILEGKEKRWDLEYSKGKVEFAYAILAAFLSKKNMDEIFEFEPFALESTLDKYKELLGTKGSKPLDCVGTPQETKVALLMAHEKGEYVGTPVMNYFEQVVLPTMTDIESMKKEVFKYGNSSNIPQQFSNLPVGRQV</sequence>
<evidence type="ECO:0000259" key="3">
    <source>
        <dbReference type="Pfam" id="PF26299"/>
    </source>
</evidence>
<dbReference type="GO" id="GO:0008360">
    <property type="term" value="P:regulation of cell shape"/>
    <property type="evidence" value="ECO:0007669"/>
    <property type="project" value="UniProtKB-KW"/>
</dbReference>
<comment type="pathway">
    <text evidence="1">Cell wall biogenesis; peptidoglycan biosynthesis.</text>
</comment>
<keyword evidence="1" id="KW-0573">Peptidoglycan synthesis</keyword>
<dbReference type="EC" id="5.1.1.23" evidence="1"/>
<organism evidence="4 5">
    <name type="scientific">Candidatus Roizmanbacteria bacterium RIFCSPHIGHO2_01_FULL_39_24</name>
    <dbReference type="NCBI Taxonomy" id="1802032"/>
    <lineage>
        <taxon>Bacteria</taxon>
        <taxon>Candidatus Roizmaniibacteriota</taxon>
    </lineage>
</organism>
<name>A0A1F7GK30_9BACT</name>